<proteinExistence type="predicted"/>
<dbReference type="EMBL" id="BAAAKV010000107">
    <property type="protein sequence ID" value="GAA1200191.1"/>
    <property type="molecule type" value="Genomic_DNA"/>
</dbReference>
<protein>
    <submittedName>
        <fullName evidence="1">Uncharacterized protein</fullName>
    </submittedName>
</protein>
<keyword evidence="2" id="KW-1185">Reference proteome</keyword>
<reference evidence="2" key="1">
    <citation type="journal article" date="2019" name="Int. J. Syst. Evol. Microbiol.">
        <title>The Global Catalogue of Microorganisms (GCM) 10K type strain sequencing project: providing services to taxonomists for standard genome sequencing and annotation.</title>
        <authorList>
            <consortium name="The Broad Institute Genomics Platform"/>
            <consortium name="The Broad Institute Genome Sequencing Center for Infectious Disease"/>
            <person name="Wu L."/>
            <person name="Ma J."/>
        </authorList>
    </citation>
    <scope>NUCLEOTIDE SEQUENCE [LARGE SCALE GENOMIC DNA]</scope>
    <source>
        <strain evidence="2">JCM 12696</strain>
    </source>
</reference>
<accession>A0ABP4FVY8</accession>
<dbReference type="Proteomes" id="UP001501371">
    <property type="component" value="Unassembled WGS sequence"/>
</dbReference>
<comment type="caution">
    <text evidence="1">The sequence shown here is derived from an EMBL/GenBank/DDBJ whole genome shotgun (WGS) entry which is preliminary data.</text>
</comment>
<dbReference type="RefSeq" id="WP_344285027.1">
    <property type="nucleotide sequence ID" value="NZ_BAAAKV010000107.1"/>
</dbReference>
<name>A0ABP4FVY8_9ACTN</name>
<sequence length="161" mass="17138">MDTLSLLEALAGSLSRQSRVFARSGLSSGCDLGAQIYALAQVAEKELARDIVKGAVGPDSAAEVAAALHRAGGDDAVELMSNLSAGDLVFPGHAYRDRGHARRAAERAAGLLGYDVTWWTNIEGSWRDGRSWNPVTRFTFDGVVAGVGEEYFVILLQVGED</sequence>
<organism evidence="1 2">
    <name type="scientific">Streptomyces hebeiensis</name>
    <dbReference type="NCBI Taxonomy" id="229486"/>
    <lineage>
        <taxon>Bacteria</taxon>
        <taxon>Bacillati</taxon>
        <taxon>Actinomycetota</taxon>
        <taxon>Actinomycetes</taxon>
        <taxon>Kitasatosporales</taxon>
        <taxon>Streptomycetaceae</taxon>
        <taxon>Streptomyces</taxon>
    </lineage>
</organism>
<gene>
    <name evidence="1" type="ORF">GCM10009654_65910</name>
</gene>
<evidence type="ECO:0000313" key="2">
    <source>
        <dbReference type="Proteomes" id="UP001501371"/>
    </source>
</evidence>
<evidence type="ECO:0000313" key="1">
    <source>
        <dbReference type="EMBL" id="GAA1200191.1"/>
    </source>
</evidence>